<evidence type="ECO:0000313" key="6">
    <source>
        <dbReference type="EMBL" id="SIR25980.1"/>
    </source>
</evidence>
<keyword evidence="2" id="KW-0285">Flavoprotein</keyword>
<dbReference type="InterPro" id="IPR012349">
    <property type="entry name" value="Split_barrel_FMN-bd"/>
</dbReference>
<evidence type="ECO:0000256" key="1">
    <source>
        <dbReference type="ARBA" id="ARBA00001917"/>
    </source>
</evidence>
<sequence>MSVISIDPSDQSDRDNYKLLIGSIIPRPVAFVTTLSNMGVLNGAPFSYFNIVTSDPPLISISVQRKNGVQKDTARNAIEAGAFVVHISDESYIQQINETAASLPPDQSEVLLAGLTPVASDKIAVPGIAEARIRMECLLEHCIPLGGTKESLATDLLIGRVVCFHIDESVYQDGYIDPEELKPVSRLAGNSYAKLGGIFTIERPE</sequence>
<dbReference type="Proteomes" id="UP000186666">
    <property type="component" value="Unassembled WGS sequence"/>
</dbReference>
<reference evidence="6 7" key="1">
    <citation type="submission" date="2017-01" db="EMBL/GenBank/DDBJ databases">
        <authorList>
            <person name="Varghese N."/>
            <person name="Submissions S."/>
        </authorList>
    </citation>
    <scope>NUCLEOTIDE SEQUENCE [LARGE SCALE GENOMIC DNA]</scope>
    <source>
        <strain evidence="6 7">ATCC 23464</strain>
    </source>
</reference>
<evidence type="ECO:0000256" key="2">
    <source>
        <dbReference type="ARBA" id="ARBA00022630"/>
    </source>
</evidence>
<name>A0ABY1K4W1_9BACL</name>
<dbReference type="Pfam" id="PF01613">
    <property type="entry name" value="Flavin_Reduct"/>
    <property type="match status" value="1"/>
</dbReference>
<dbReference type="InterPro" id="IPR002563">
    <property type="entry name" value="Flavin_Rdtase-like_dom"/>
</dbReference>
<comment type="similarity">
    <text evidence="4">Belongs to the flavoredoxin family.</text>
</comment>
<gene>
    <name evidence="6" type="ORF">SAMN05421578_109209</name>
</gene>
<evidence type="ECO:0000256" key="4">
    <source>
        <dbReference type="ARBA" id="ARBA00038054"/>
    </source>
</evidence>
<evidence type="ECO:0000313" key="7">
    <source>
        <dbReference type="Proteomes" id="UP000186666"/>
    </source>
</evidence>
<organism evidence="6 7">
    <name type="scientific">Paenibacillus macquariensis</name>
    <dbReference type="NCBI Taxonomy" id="948756"/>
    <lineage>
        <taxon>Bacteria</taxon>
        <taxon>Bacillati</taxon>
        <taxon>Bacillota</taxon>
        <taxon>Bacilli</taxon>
        <taxon>Bacillales</taxon>
        <taxon>Paenibacillaceae</taxon>
        <taxon>Paenibacillus</taxon>
    </lineage>
</organism>
<comment type="cofactor">
    <cofactor evidence="1">
        <name>FMN</name>
        <dbReference type="ChEBI" id="CHEBI:58210"/>
    </cofactor>
</comment>
<keyword evidence="7" id="KW-1185">Reference proteome</keyword>
<evidence type="ECO:0000256" key="3">
    <source>
        <dbReference type="ARBA" id="ARBA00022643"/>
    </source>
</evidence>
<accession>A0ABY1K4W1</accession>
<dbReference type="SUPFAM" id="SSF50475">
    <property type="entry name" value="FMN-binding split barrel"/>
    <property type="match status" value="1"/>
</dbReference>
<dbReference type="PANTHER" id="PTHR33798">
    <property type="entry name" value="FLAVOPROTEIN OXYGENASE"/>
    <property type="match status" value="1"/>
</dbReference>
<comment type="caution">
    <text evidence="6">The sequence shown here is derived from an EMBL/GenBank/DDBJ whole genome shotgun (WGS) entry which is preliminary data.</text>
</comment>
<feature type="domain" description="Flavin reductase like" evidence="5">
    <location>
        <begin position="22"/>
        <end position="177"/>
    </location>
</feature>
<evidence type="ECO:0000259" key="5">
    <source>
        <dbReference type="SMART" id="SM00903"/>
    </source>
</evidence>
<protein>
    <submittedName>
        <fullName evidence="6">NADH-FMN oxidoreductase RutF, flavin reductase (DIM6/NTAB) family</fullName>
    </submittedName>
</protein>
<proteinExistence type="inferred from homology"/>
<dbReference type="SMART" id="SM00903">
    <property type="entry name" value="Flavin_Reduct"/>
    <property type="match status" value="1"/>
</dbReference>
<dbReference type="EMBL" id="FTNK01000009">
    <property type="protein sequence ID" value="SIR25980.1"/>
    <property type="molecule type" value="Genomic_DNA"/>
</dbReference>
<dbReference type="PANTHER" id="PTHR33798:SF5">
    <property type="entry name" value="FLAVIN REDUCTASE LIKE DOMAIN-CONTAINING PROTEIN"/>
    <property type="match status" value="1"/>
</dbReference>
<keyword evidence="3" id="KW-0288">FMN</keyword>
<dbReference type="Gene3D" id="2.30.110.10">
    <property type="entry name" value="Electron Transport, Fmn-binding Protein, Chain A"/>
    <property type="match status" value="1"/>
</dbReference>